<name>A0ABQ6IWZ0_9MICO</name>
<protein>
    <recommendedName>
        <fullName evidence="5">DUF4913 domain-containing protein</fullName>
    </recommendedName>
</protein>
<feature type="region of interest" description="Disordered" evidence="1">
    <location>
        <begin position="1"/>
        <end position="47"/>
    </location>
</feature>
<sequence>MSDNWGDAPADEGIEAEPFELDEGDEPDPRDVPDDAELPELPEREPGRLFGIDIADVATNLAAPAIRAAVQKAITAAVKDAVAAEVDEALDPSVIEELQAQAATAARRAVTAAMDALDEEEPADEEPALYYGSVDEFVREYLVKNYRRRVDGERSVWAADWWNYPEAVIRLDALWRAWEHLRLDPTTGMSVWFRDHAEHHMSVLLDPHGPFAAAGAGDGRVNTNDDQKGAELPYTAPPKGLYPDLREEPPTGV</sequence>
<dbReference type="Proteomes" id="UP001157126">
    <property type="component" value="Unassembled WGS sequence"/>
</dbReference>
<evidence type="ECO:0000256" key="1">
    <source>
        <dbReference type="SAM" id="MobiDB-lite"/>
    </source>
</evidence>
<feature type="region of interest" description="Disordered" evidence="1">
    <location>
        <begin position="215"/>
        <end position="253"/>
    </location>
</feature>
<gene>
    <name evidence="2" type="ORF">GCM10025883_44280</name>
    <name evidence="3" type="ORF">GCM10025883_45040</name>
</gene>
<reference evidence="4" key="2">
    <citation type="journal article" date="2019" name="Int. J. Syst. Evol. Microbiol.">
        <title>The Global Catalogue of Microorganisms (GCM) 10K type strain sequencing project: providing services to taxonomists for standard genome sequencing and annotation.</title>
        <authorList>
            <consortium name="The Broad Institute Genomics Platform"/>
            <consortium name="The Broad Institute Genome Sequencing Center for Infectious Disease"/>
            <person name="Wu L."/>
            <person name="Ma J."/>
        </authorList>
    </citation>
    <scope>NUCLEOTIDE SEQUENCE [LARGE SCALE GENOMIC DNA]</scope>
    <source>
        <strain evidence="4">NBRC 113072</strain>
    </source>
</reference>
<feature type="compositionally biased region" description="Basic and acidic residues" evidence="1">
    <location>
        <begin position="244"/>
        <end position="253"/>
    </location>
</feature>
<proteinExistence type="predicted"/>
<dbReference type="RefSeq" id="WP_175988857.1">
    <property type="nucleotide sequence ID" value="NZ_BSUO01000002.1"/>
</dbReference>
<evidence type="ECO:0000313" key="3">
    <source>
        <dbReference type="EMBL" id="GMA42459.1"/>
    </source>
</evidence>
<evidence type="ECO:0008006" key="5">
    <source>
        <dbReference type="Google" id="ProtNLM"/>
    </source>
</evidence>
<accession>A0ABQ6IWZ0</accession>
<dbReference type="EMBL" id="BSUO01000002">
    <property type="protein sequence ID" value="GMA42383.1"/>
    <property type="molecule type" value="Genomic_DNA"/>
</dbReference>
<keyword evidence="4" id="KW-1185">Reference proteome</keyword>
<comment type="caution">
    <text evidence="3">The sequence shown here is derived from an EMBL/GenBank/DDBJ whole genome shotgun (WGS) entry which is preliminary data.</text>
</comment>
<dbReference type="EMBL" id="BSUO01000002">
    <property type="protein sequence ID" value="GMA42459.1"/>
    <property type="molecule type" value="Genomic_DNA"/>
</dbReference>
<evidence type="ECO:0000313" key="2">
    <source>
        <dbReference type="EMBL" id="GMA42383.1"/>
    </source>
</evidence>
<dbReference type="InterPro" id="IPR032584">
    <property type="entry name" value="DUF4913"/>
</dbReference>
<reference evidence="3" key="3">
    <citation type="submission" date="2023-02" db="EMBL/GenBank/DDBJ databases">
        <authorList>
            <person name="Sun Q."/>
            <person name="Mori K."/>
        </authorList>
    </citation>
    <scope>NUCLEOTIDE SEQUENCE</scope>
    <source>
        <strain evidence="3">NBRC 113072</strain>
    </source>
</reference>
<organism evidence="3 4">
    <name type="scientific">Mobilicoccus caccae</name>
    <dbReference type="NCBI Taxonomy" id="1859295"/>
    <lineage>
        <taxon>Bacteria</taxon>
        <taxon>Bacillati</taxon>
        <taxon>Actinomycetota</taxon>
        <taxon>Actinomycetes</taxon>
        <taxon>Micrococcales</taxon>
        <taxon>Dermatophilaceae</taxon>
        <taxon>Mobilicoccus</taxon>
    </lineage>
</organism>
<reference evidence="3" key="1">
    <citation type="journal article" date="2014" name="Int. J. Syst. Evol. Microbiol.">
        <title>Complete genome of a new Firmicutes species belonging to the dominant human colonic microbiota ('Ruminococcus bicirculans') reveals two chromosomes and a selective capacity to utilize plant glucans.</title>
        <authorList>
            <consortium name="NISC Comparative Sequencing Program"/>
            <person name="Wegmann U."/>
            <person name="Louis P."/>
            <person name="Goesmann A."/>
            <person name="Henrissat B."/>
            <person name="Duncan S.H."/>
            <person name="Flint H.J."/>
        </authorList>
    </citation>
    <scope>NUCLEOTIDE SEQUENCE</scope>
    <source>
        <strain evidence="3">NBRC 113072</strain>
    </source>
</reference>
<dbReference type="Pfam" id="PF16259">
    <property type="entry name" value="DUF4913"/>
    <property type="match status" value="1"/>
</dbReference>
<feature type="compositionally biased region" description="Acidic residues" evidence="1">
    <location>
        <begin position="9"/>
        <end position="26"/>
    </location>
</feature>
<evidence type="ECO:0000313" key="4">
    <source>
        <dbReference type="Proteomes" id="UP001157126"/>
    </source>
</evidence>